<reference evidence="2" key="1">
    <citation type="submission" date="2022-06" db="EMBL/GenBank/DDBJ databases">
        <title>Isolation of gut microbiota from human fecal samples.</title>
        <authorList>
            <person name="Pamer E.G."/>
            <person name="Barat B."/>
            <person name="Waligurski E."/>
            <person name="Medina S."/>
            <person name="Paddock L."/>
            <person name="Mostad J."/>
        </authorList>
    </citation>
    <scope>NUCLEOTIDE SEQUENCE</scope>
    <source>
        <strain evidence="2">DFI.6.24</strain>
    </source>
</reference>
<evidence type="ECO:0000259" key="1">
    <source>
        <dbReference type="PROSITE" id="PS50104"/>
    </source>
</evidence>
<dbReference type="RefSeq" id="WP_117347405.1">
    <property type="nucleotide sequence ID" value="NZ_JAJDKX010000010.1"/>
</dbReference>
<organism evidence="2 3">
    <name type="scientific">Faecalibacillus intestinalis</name>
    <dbReference type="NCBI Taxonomy" id="1982626"/>
    <lineage>
        <taxon>Bacteria</taxon>
        <taxon>Bacillati</taxon>
        <taxon>Bacillota</taxon>
        <taxon>Erysipelotrichia</taxon>
        <taxon>Erysipelotrichales</taxon>
        <taxon>Coprobacillaceae</taxon>
        <taxon>Faecalibacillus</taxon>
    </lineage>
</organism>
<dbReference type="GO" id="GO:0007165">
    <property type="term" value="P:signal transduction"/>
    <property type="evidence" value="ECO:0007669"/>
    <property type="project" value="InterPro"/>
</dbReference>
<dbReference type="Pfam" id="PF13676">
    <property type="entry name" value="TIR_2"/>
    <property type="match status" value="1"/>
</dbReference>
<dbReference type="Gene3D" id="3.40.50.10140">
    <property type="entry name" value="Toll/interleukin-1 receptor homology (TIR) domain"/>
    <property type="match status" value="1"/>
</dbReference>
<evidence type="ECO:0000313" key="2">
    <source>
        <dbReference type="EMBL" id="MCQ5061304.1"/>
    </source>
</evidence>
<dbReference type="AlphaFoldDB" id="A0AAP2UH18"/>
<proteinExistence type="predicted"/>
<comment type="caution">
    <text evidence="2">The sequence shown here is derived from an EMBL/GenBank/DDBJ whole genome shotgun (WGS) entry which is preliminary data.</text>
</comment>
<protein>
    <submittedName>
        <fullName evidence="2">Toll/interleukin-1 receptor domain-containing protein</fullName>
    </submittedName>
</protein>
<feature type="domain" description="TIR" evidence="1">
    <location>
        <begin position="1"/>
        <end position="116"/>
    </location>
</feature>
<gene>
    <name evidence="2" type="ORF">NE542_05555</name>
</gene>
<dbReference type="SUPFAM" id="SSF52200">
    <property type="entry name" value="Toll/Interleukin receptor TIR domain"/>
    <property type="match status" value="1"/>
</dbReference>
<evidence type="ECO:0000313" key="3">
    <source>
        <dbReference type="Proteomes" id="UP001204814"/>
    </source>
</evidence>
<dbReference type="InterPro" id="IPR035897">
    <property type="entry name" value="Toll_tir_struct_dom_sf"/>
</dbReference>
<sequence length="333" mass="39044">MDIFLSYCWKDDEIANKIYDYFKKNHSITLHRDKIDIKNWGSIKEYMQSLNDMEYIILIISENYLKSSNCMYEVLETIRDRKYRNKIFPVVLDKGIYNPINKAKYVRYWENEFNELKNAIDGINTQNLGNLSNDLKHYQNIASNISDFIDTVADMNNPLVDGIEEAIEQVLYDREILVAKKDDNKCEKSVNILPTVSSEPTDLEIDTYVNQCYKSGRILLKQKCHEIEKNNPMIKVKIEDVDTRNTIYHFYKNGQTTRKIKYSLGSMFGGNDSIMISNNPISSNSYNGMYQVQYRDGKIGLKTMMGFGSNGLMSVEEMVEQIWKEYIELYLRY</sequence>
<keyword evidence="2" id="KW-0675">Receptor</keyword>
<name>A0AAP2UH18_9FIRM</name>
<accession>A0AAP2UH18</accession>
<dbReference type="InterPro" id="IPR000157">
    <property type="entry name" value="TIR_dom"/>
</dbReference>
<dbReference type="EMBL" id="JANGBO010000003">
    <property type="protein sequence ID" value="MCQ5061304.1"/>
    <property type="molecule type" value="Genomic_DNA"/>
</dbReference>
<dbReference type="PROSITE" id="PS50104">
    <property type="entry name" value="TIR"/>
    <property type="match status" value="1"/>
</dbReference>
<dbReference type="Proteomes" id="UP001204814">
    <property type="component" value="Unassembled WGS sequence"/>
</dbReference>